<feature type="region of interest" description="Disordered" evidence="1">
    <location>
        <begin position="1"/>
        <end position="22"/>
    </location>
</feature>
<evidence type="ECO:0000313" key="3">
    <source>
        <dbReference type="Proteomes" id="UP000266723"/>
    </source>
</evidence>
<dbReference type="EMBL" id="QGKV02001507">
    <property type="protein sequence ID" value="KAF3528183.1"/>
    <property type="molecule type" value="Genomic_DNA"/>
</dbReference>
<protein>
    <submittedName>
        <fullName evidence="2">Uncharacterized protein</fullName>
    </submittedName>
</protein>
<organism evidence="2 3">
    <name type="scientific">Brassica cretica</name>
    <name type="common">Mustard</name>
    <dbReference type="NCBI Taxonomy" id="69181"/>
    <lineage>
        <taxon>Eukaryota</taxon>
        <taxon>Viridiplantae</taxon>
        <taxon>Streptophyta</taxon>
        <taxon>Embryophyta</taxon>
        <taxon>Tracheophyta</taxon>
        <taxon>Spermatophyta</taxon>
        <taxon>Magnoliopsida</taxon>
        <taxon>eudicotyledons</taxon>
        <taxon>Gunneridae</taxon>
        <taxon>Pentapetalae</taxon>
        <taxon>rosids</taxon>
        <taxon>malvids</taxon>
        <taxon>Brassicales</taxon>
        <taxon>Brassicaceae</taxon>
        <taxon>Brassiceae</taxon>
        <taxon>Brassica</taxon>
    </lineage>
</organism>
<gene>
    <name evidence="2" type="ORF">DY000_02040021</name>
</gene>
<accession>A0ABQ7B7E9</accession>
<proteinExistence type="predicted"/>
<sequence length="161" mass="18340">MDSVEEEEEEDENYGDTRDFSTPLNSLEISLIELGELVNAREEEMREWTKALEKRESLHWKKKMEALDMIVTALEAYVEKVGEDSLEDSPQDVKEKEKKGKGVKRTVCTLDDNLNKPMSVVLLQAGLDLVMSVFLQIIHLIFECLKTANAKVRAVILKVQG</sequence>
<evidence type="ECO:0000256" key="1">
    <source>
        <dbReference type="SAM" id="MobiDB-lite"/>
    </source>
</evidence>
<dbReference type="Proteomes" id="UP000266723">
    <property type="component" value="Unassembled WGS sequence"/>
</dbReference>
<name>A0ABQ7B7E9_BRACR</name>
<feature type="compositionally biased region" description="Acidic residues" evidence="1">
    <location>
        <begin position="1"/>
        <end position="14"/>
    </location>
</feature>
<reference evidence="2 3" key="1">
    <citation type="journal article" date="2020" name="BMC Genomics">
        <title>Intraspecific diversification of the crop wild relative Brassica cretica Lam. using demographic model selection.</title>
        <authorList>
            <person name="Kioukis A."/>
            <person name="Michalopoulou V.A."/>
            <person name="Briers L."/>
            <person name="Pirintsos S."/>
            <person name="Studholme D.J."/>
            <person name="Pavlidis P."/>
            <person name="Sarris P.F."/>
        </authorList>
    </citation>
    <scope>NUCLEOTIDE SEQUENCE [LARGE SCALE GENOMIC DNA]</scope>
    <source>
        <strain evidence="3">cv. PFS-1207/04</strain>
    </source>
</reference>
<comment type="caution">
    <text evidence="2">The sequence shown here is derived from an EMBL/GenBank/DDBJ whole genome shotgun (WGS) entry which is preliminary data.</text>
</comment>
<keyword evidence="3" id="KW-1185">Reference proteome</keyword>
<evidence type="ECO:0000313" key="2">
    <source>
        <dbReference type="EMBL" id="KAF3528183.1"/>
    </source>
</evidence>